<dbReference type="Pfam" id="PF01252">
    <property type="entry name" value="Peptidase_A8"/>
    <property type="match status" value="2"/>
</dbReference>
<keyword evidence="2 9" id="KW-1003">Cell membrane</keyword>
<keyword evidence="7 9" id="KW-1133">Transmembrane helix</keyword>
<name>A0A9D9I3Q4_9BACT</name>
<evidence type="ECO:0000313" key="11">
    <source>
        <dbReference type="EMBL" id="MBO8465396.1"/>
    </source>
</evidence>
<evidence type="ECO:0000256" key="4">
    <source>
        <dbReference type="ARBA" id="ARBA00022692"/>
    </source>
</evidence>
<evidence type="ECO:0000256" key="6">
    <source>
        <dbReference type="ARBA" id="ARBA00022801"/>
    </source>
</evidence>
<reference evidence="11" key="1">
    <citation type="submission" date="2020-10" db="EMBL/GenBank/DDBJ databases">
        <authorList>
            <person name="Gilroy R."/>
        </authorList>
    </citation>
    <scope>NUCLEOTIDE SEQUENCE</scope>
    <source>
        <strain evidence="11">10037</strain>
    </source>
</reference>
<comment type="similarity">
    <text evidence="1 9 10">Belongs to the peptidase A8 family.</text>
</comment>
<keyword evidence="3 9" id="KW-0645">Protease</keyword>
<dbReference type="EMBL" id="JADIME010000054">
    <property type="protein sequence ID" value="MBO8465396.1"/>
    <property type="molecule type" value="Genomic_DNA"/>
</dbReference>
<accession>A0A9D9I3Q4</accession>
<keyword evidence="4 9" id="KW-0812">Transmembrane</keyword>
<feature type="active site" evidence="9">
    <location>
        <position position="177"/>
    </location>
</feature>
<keyword evidence="6 9" id="KW-0378">Hydrolase</keyword>
<evidence type="ECO:0000256" key="7">
    <source>
        <dbReference type="ARBA" id="ARBA00022989"/>
    </source>
</evidence>
<proteinExistence type="inferred from homology"/>
<feature type="active site" evidence="9">
    <location>
        <position position="211"/>
    </location>
</feature>
<feature type="transmembrane region" description="Helical" evidence="9">
    <location>
        <begin position="65"/>
        <end position="83"/>
    </location>
</feature>
<evidence type="ECO:0000256" key="8">
    <source>
        <dbReference type="ARBA" id="ARBA00023136"/>
    </source>
</evidence>
<feature type="transmembrane region" description="Helical" evidence="9">
    <location>
        <begin position="202"/>
        <end position="223"/>
    </location>
</feature>
<evidence type="ECO:0000256" key="5">
    <source>
        <dbReference type="ARBA" id="ARBA00022750"/>
    </source>
</evidence>
<comment type="caution">
    <text evidence="11">The sequence shown here is derived from an EMBL/GenBank/DDBJ whole genome shotgun (WGS) entry which is preliminary data.</text>
</comment>
<dbReference type="GO" id="GO:0004190">
    <property type="term" value="F:aspartic-type endopeptidase activity"/>
    <property type="evidence" value="ECO:0007669"/>
    <property type="project" value="UniProtKB-UniRule"/>
</dbReference>
<comment type="catalytic activity">
    <reaction evidence="9">
        <text>Release of signal peptides from bacterial membrane prolipoproteins. Hydrolyzes -Xaa-Yaa-Zaa-|-(S,diacylglyceryl)Cys-, in which Xaa is hydrophobic (preferably Leu), and Yaa (Ala or Ser) and Zaa (Gly or Ala) have small, neutral side chains.</text>
        <dbReference type="EC" id="3.4.23.36"/>
    </reaction>
</comment>
<evidence type="ECO:0000256" key="3">
    <source>
        <dbReference type="ARBA" id="ARBA00022670"/>
    </source>
</evidence>
<evidence type="ECO:0000256" key="10">
    <source>
        <dbReference type="RuleBase" id="RU004181"/>
    </source>
</evidence>
<evidence type="ECO:0000256" key="2">
    <source>
        <dbReference type="ARBA" id="ARBA00022475"/>
    </source>
</evidence>
<organism evidence="11 12">
    <name type="scientific">Candidatus Merdivivens pullistercoris</name>
    <dbReference type="NCBI Taxonomy" id="2840873"/>
    <lineage>
        <taxon>Bacteria</taxon>
        <taxon>Pseudomonadati</taxon>
        <taxon>Bacteroidota</taxon>
        <taxon>Bacteroidia</taxon>
        <taxon>Bacteroidales</taxon>
        <taxon>Muribaculaceae</taxon>
        <taxon>Muribaculaceae incertae sedis</taxon>
        <taxon>Candidatus Merdivivens</taxon>
    </lineage>
</organism>
<dbReference type="PRINTS" id="PR00781">
    <property type="entry name" value="LIPOSIGPTASE"/>
</dbReference>
<keyword evidence="5 9" id="KW-0064">Aspartyl protease</keyword>
<dbReference type="HAMAP" id="MF_00161">
    <property type="entry name" value="LspA"/>
    <property type="match status" value="1"/>
</dbReference>
<feature type="transmembrane region" description="Helical" evidence="9">
    <location>
        <begin position="138"/>
        <end position="162"/>
    </location>
</feature>
<dbReference type="InterPro" id="IPR001872">
    <property type="entry name" value="Peptidase_A8"/>
</dbReference>
<protein>
    <recommendedName>
        <fullName evidence="9">Lipoprotein signal peptidase</fullName>
        <ecNumber evidence="9">3.4.23.36</ecNumber>
    </recommendedName>
    <alternativeName>
        <fullName evidence="9">Prolipoprotein signal peptidase</fullName>
    </alternativeName>
    <alternativeName>
        <fullName evidence="9">Signal peptidase II</fullName>
        <shortName evidence="9">SPase II</shortName>
    </alternativeName>
</protein>
<dbReference type="GO" id="GO:0006508">
    <property type="term" value="P:proteolysis"/>
    <property type="evidence" value="ECO:0007669"/>
    <property type="project" value="UniProtKB-KW"/>
</dbReference>
<sequence length="233" mass="25118">MSRGTWMAVLVSALVIIDQIIKVVVKTNMSIGESVNVFGDWFQICYVENEGMAFGMKFGGVAGKYFLTVFRLVIAGALIWWMSRLVKEDRTARLAGGGAVSHSAGDGTMSHSAEGGTVSGLAGGGAVSHSVKSRRVPAGVMVGLSMVLAGAIGNIIDCLFYGPIWNEAPFMLGKVVDMFYFPIIDTTFPEWLPVIGGHPFKFFTAIFNFADSCVTCGALYLIFFQYSFFAGKK</sequence>
<evidence type="ECO:0000256" key="9">
    <source>
        <dbReference type="HAMAP-Rule" id="MF_00161"/>
    </source>
</evidence>
<gene>
    <name evidence="9" type="primary">lspA</name>
    <name evidence="11" type="ORF">IAB93_05290</name>
</gene>
<dbReference type="EC" id="3.4.23.36" evidence="9"/>
<dbReference type="PANTHER" id="PTHR33695">
    <property type="entry name" value="LIPOPROTEIN SIGNAL PEPTIDASE"/>
    <property type="match status" value="1"/>
</dbReference>
<evidence type="ECO:0000256" key="1">
    <source>
        <dbReference type="ARBA" id="ARBA00006139"/>
    </source>
</evidence>
<comment type="function">
    <text evidence="9">This protein specifically catalyzes the removal of signal peptides from prolipoproteins.</text>
</comment>
<comment type="pathway">
    <text evidence="9">Protein modification; lipoprotein biosynthesis (signal peptide cleavage).</text>
</comment>
<dbReference type="PANTHER" id="PTHR33695:SF1">
    <property type="entry name" value="LIPOPROTEIN SIGNAL PEPTIDASE"/>
    <property type="match status" value="1"/>
</dbReference>
<reference evidence="11" key="2">
    <citation type="journal article" date="2021" name="PeerJ">
        <title>Extensive microbial diversity within the chicken gut microbiome revealed by metagenomics and culture.</title>
        <authorList>
            <person name="Gilroy R."/>
            <person name="Ravi A."/>
            <person name="Getino M."/>
            <person name="Pursley I."/>
            <person name="Horton D.L."/>
            <person name="Alikhan N.F."/>
            <person name="Baker D."/>
            <person name="Gharbi K."/>
            <person name="Hall N."/>
            <person name="Watson M."/>
            <person name="Adriaenssens E.M."/>
            <person name="Foster-Nyarko E."/>
            <person name="Jarju S."/>
            <person name="Secka A."/>
            <person name="Antonio M."/>
            <person name="Oren A."/>
            <person name="Chaudhuri R.R."/>
            <person name="La Ragione R."/>
            <person name="Hildebrand F."/>
            <person name="Pallen M.J."/>
        </authorList>
    </citation>
    <scope>NUCLEOTIDE SEQUENCE</scope>
    <source>
        <strain evidence="11">10037</strain>
    </source>
</reference>
<keyword evidence="8 9" id="KW-0472">Membrane</keyword>
<comment type="caution">
    <text evidence="9">Lacks conserved residue(s) required for the propagation of feature annotation.</text>
</comment>
<dbReference type="GO" id="GO:0005886">
    <property type="term" value="C:plasma membrane"/>
    <property type="evidence" value="ECO:0007669"/>
    <property type="project" value="UniProtKB-SubCell"/>
</dbReference>
<dbReference type="AlphaFoldDB" id="A0A9D9I3Q4"/>
<dbReference type="Proteomes" id="UP000823597">
    <property type="component" value="Unassembled WGS sequence"/>
</dbReference>
<comment type="subcellular location">
    <subcellularLocation>
        <location evidence="9">Cell membrane</location>
        <topology evidence="9">Multi-pass membrane protein</topology>
    </subcellularLocation>
</comment>
<evidence type="ECO:0000313" key="12">
    <source>
        <dbReference type="Proteomes" id="UP000823597"/>
    </source>
</evidence>